<proteinExistence type="inferred from homology"/>
<dbReference type="NCBIfam" id="TIGR01396">
    <property type="entry name" value="FlgB"/>
    <property type="match status" value="1"/>
</dbReference>
<sequence>MDFMFKDIDFYKSFLDFLKVKNRAIASNLANAETPFYKRLKVELMKREGDIPLKTTNVRHISNIPQKPFEYKILQDKSGLTGADGNNVNVEREMVDLEKVALKYELVTKFMQGKFSSLEMVIKGTGG</sequence>
<name>A0A9D1CFY2_AQUAO</name>
<organism evidence="7 8">
    <name type="scientific">Aquifex aeolicus</name>
    <dbReference type="NCBI Taxonomy" id="63363"/>
    <lineage>
        <taxon>Bacteria</taxon>
        <taxon>Pseudomonadati</taxon>
        <taxon>Aquificota</taxon>
        <taxon>Aquificia</taxon>
        <taxon>Aquificales</taxon>
        <taxon>Aquificaceae</taxon>
        <taxon>Aquifex</taxon>
    </lineage>
</organism>
<dbReference type="InterPro" id="IPR006300">
    <property type="entry name" value="FlgB"/>
</dbReference>
<dbReference type="GO" id="GO:0030694">
    <property type="term" value="C:bacterial-type flagellum basal body, rod"/>
    <property type="evidence" value="ECO:0007669"/>
    <property type="project" value="InterPro"/>
</dbReference>
<gene>
    <name evidence="7" type="primary">flgB</name>
    <name evidence="7" type="ORF">EYH37_00965</name>
</gene>
<dbReference type="PIRSF" id="PIRSF002889">
    <property type="entry name" value="Rod_FlgB"/>
    <property type="match status" value="1"/>
</dbReference>
<keyword evidence="4 6" id="KW-0975">Bacterial flagellum</keyword>
<comment type="caution">
    <text evidence="7">The sequence shown here is derived from an EMBL/GenBank/DDBJ whole genome shotgun (WGS) entry which is preliminary data.</text>
</comment>
<reference evidence="7" key="1">
    <citation type="journal article" date="2020" name="ISME J.">
        <title>Gammaproteobacteria mediating utilization of methyl-, sulfur- and petroleum organic compounds in deep ocean hydrothermal plumes.</title>
        <authorList>
            <person name="Zhou Z."/>
            <person name="Liu Y."/>
            <person name="Pan J."/>
            <person name="Cron B.R."/>
            <person name="Toner B.M."/>
            <person name="Anantharaman K."/>
            <person name="Breier J.A."/>
            <person name="Dick G.J."/>
            <person name="Li M."/>
        </authorList>
    </citation>
    <scope>NUCLEOTIDE SEQUENCE</scope>
    <source>
        <strain evidence="7">SZUA-1501</strain>
    </source>
</reference>
<comment type="subunit">
    <text evidence="6">The basal body constitutes a major portion of the flagellar organelle and consists of a number of rings mounted on a central rod.</text>
</comment>
<comment type="similarity">
    <text evidence="2 6">Belongs to the flagella basal body rod proteins family.</text>
</comment>
<keyword evidence="7" id="KW-0966">Cell projection</keyword>
<dbReference type="EMBL" id="DQVE01000011">
    <property type="protein sequence ID" value="HIP97928.1"/>
    <property type="molecule type" value="Genomic_DNA"/>
</dbReference>
<dbReference type="AlphaFoldDB" id="A0A9D1CFY2"/>
<evidence type="ECO:0000256" key="5">
    <source>
        <dbReference type="ARBA" id="ARBA00024934"/>
    </source>
</evidence>
<protein>
    <recommendedName>
        <fullName evidence="3 6">Flagellar basal body rod protein FlgB</fullName>
    </recommendedName>
</protein>
<evidence type="ECO:0000313" key="8">
    <source>
        <dbReference type="Proteomes" id="UP000606463"/>
    </source>
</evidence>
<dbReference type="Proteomes" id="UP000606463">
    <property type="component" value="Unassembled WGS sequence"/>
</dbReference>
<evidence type="ECO:0000256" key="4">
    <source>
        <dbReference type="ARBA" id="ARBA00023143"/>
    </source>
</evidence>
<evidence type="ECO:0000313" key="7">
    <source>
        <dbReference type="EMBL" id="HIP97928.1"/>
    </source>
</evidence>
<evidence type="ECO:0000256" key="2">
    <source>
        <dbReference type="ARBA" id="ARBA00009677"/>
    </source>
</evidence>
<evidence type="ECO:0000256" key="6">
    <source>
        <dbReference type="PIRNR" id="PIRNR002889"/>
    </source>
</evidence>
<dbReference type="GO" id="GO:0071973">
    <property type="term" value="P:bacterial-type flagellum-dependent cell motility"/>
    <property type="evidence" value="ECO:0007669"/>
    <property type="project" value="InterPro"/>
</dbReference>
<evidence type="ECO:0000256" key="3">
    <source>
        <dbReference type="ARBA" id="ARBA00014376"/>
    </source>
</evidence>
<keyword evidence="7" id="KW-0969">Cilium</keyword>
<accession>A0A9D1CFY2</accession>
<keyword evidence="7" id="KW-0282">Flagellum</keyword>
<evidence type="ECO:0000256" key="1">
    <source>
        <dbReference type="ARBA" id="ARBA00004117"/>
    </source>
</evidence>
<comment type="function">
    <text evidence="5 6">Structural component of flagellum, the bacterial motility apparatus. Part of the rod structure of flagellar basal body.</text>
</comment>
<comment type="subcellular location">
    <subcellularLocation>
        <location evidence="1 6">Bacterial flagellum basal body</location>
    </subcellularLocation>
</comment>